<feature type="region of interest" description="Disordered" evidence="8">
    <location>
        <begin position="29"/>
        <end position="52"/>
    </location>
</feature>
<accession>A0A8J9UIU7</accession>
<evidence type="ECO:0000256" key="2">
    <source>
        <dbReference type="ARBA" id="ARBA00022692"/>
    </source>
</evidence>
<sequence>MLKPAGEKEKKQWEATIQCAIKEKRAQMDKEFQKRNNDQKLANDKRLKDSLNNQLERHQETLEKRLAQKEKETTKKLEVLVAEKVAYEKGIFKQQLGEMAAKVKVIEDKLNARLKAERDQKLSQELWSAGAALLAATKKGEPYVKVDKELKAIKKASGGGDKLVDTVLKAIPESVKEKGLVPESVLRERYQKMEATALKVALVEQEGAPLPIYFISWLQSTLLFMKLSGIPQQEIDKPPQEPFEDLDTFDLLQRARFWIERGNLAVAIRYVSYLEGASRAAAATWYDAARSHMETRQAAEAILAHAAALGLQYI</sequence>
<evidence type="ECO:0000256" key="3">
    <source>
        <dbReference type="ARBA" id="ARBA00022792"/>
    </source>
</evidence>
<evidence type="ECO:0000256" key="7">
    <source>
        <dbReference type="RuleBase" id="RU363000"/>
    </source>
</evidence>
<comment type="subcellular location">
    <subcellularLocation>
        <location evidence="7">Mitochondrion inner membrane</location>
        <topology evidence="7">Single-pass membrane protein</topology>
    </subcellularLocation>
</comment>
<dbReference type="PANTHER" id="PTHR15415">
    <property type="entry name" value="MITOFILIN"/>
    <property type="match status" value="1"/>
</dbReference>
<comment type="similarity">
    <text evidence="1 7">Belongs to the MICOS complex subunit Mic60 family.</text>
</comment>
<dbReference type="Pfam" id="PF09731">
    <property type="entry name" value="Mitofilin"/>
    <property type="match status" value="1"/>
</dbReference>
<keyword evidence="6" id="KW-0472">Membrane</keyword>
<keyword evidence="3 7" id="KW-0999">Mitochondrion inner membrane</keyword>
<keyword evidence="4" id="KW-1133">Transmembrane helix</keyword>
<evidence type="ECO:0000313" key="10">
    <source>
        <dbReference type="Proteomes" id="UP000838878"/>
    </source>
</evidence>
<comment type="function">
    <text evidence="7">Component of the MICOS complex, a large protein complex of the mitochondrial inner membrane that plays crucial roles in the maintenance of crista junctions, inner membrane architecture, and formation of contact sites to the outer membrane.</text>
</comment>
<dbReference type="EMBL" id="OV170222">
    <property type="protein sequence ID" value="CAH0721101.1"/>
    <property type="molecule type" value="Genomic_DNA"/>
</dbReference>
<dbReference type="GO" id="GO:0042407">
    <property type="term" value="P:cristae formation"/>
    <property type="evidence" value="ECO:0007669"/>
    <property type="project" value="TreeGrafter"/>
</dbReference>
<dbReference type="Proteomes" id="UP000838878">
    <property type="component" value="Chromosome 2"/>
</dbReference>
<evidence type="ECO:0000256" key="1">
    <source>
        <dbReference type="ARBA" id="ARBA00010877"/>
    </source>
</evidence>
<evidence type="ECO:0000256" key="5">
    <source>
        <dbReference type="ARBA" id="ARBA00023128"/>
    </source>
</evidence>
<dbReference type="PANTHER" id="PTHR15415:SF7">
    <property type="entry name" value="MICOS COMPLEX SUBUNIT MIC60"/>
    <property type="match status" value="1"/>
</dbReference>
<dbReference type="GO" id="GO:0061617">
    <property type="term" value="C:MICOS complex"/>
    <property type="evidence" value="ECO:0007669"/>
    <property type="project" value="TreeGrafter"/>
</dbReference>
<evidence type="ECO:0000256" key="8">
    <source>
        <dbReference type="SAM" id="MobiDB-lite"/>
    </source>
</evidence>
<protein>
    <recommendedName>
        <fullName evidence="7">MICOS complex subunit MIC60</fullName>
    </recommendedName>
    <alternativeName>
        <fullName evidence="7">Mitofilin</fullName>
    </alternativeName>
</protein>
<feature type="non-terminal residue" evidence="9">
    <location>
        <position position="314"/>
    </location>
</feature>
<dbReference type="AlphaFoldDB" id="A0A8J9UIU7"/>
<dbReference type="OrthoDB" id="10261039at2759"/>
<keyword evidence="10" id="KW-1185">Reference proteome</keyword>
<comment type="subunit">
    <text evidence="7">Component of the mitochondrial contact site and cristae organizing system (MICOS) complex.</text>
</comment>
<keyword evidence="5 7" id="KW-0496">Mitochondrion</keyword>
<organism evidence="9 10">
    <name type="scientific">Brenthis ino</name>
    <name type="common">lesser marbled fritillary</name>
    <dbReference type="NCBI Taxonomy" id="405034"/>
    <lineage>
        <taxon>Eukaryota</taxon>
        <taxon>Metazoa</taxon>
        <taxon>Ecdysozoa</taxon>
        <taxon>Arthropoda</taxon>
        <taxon>Hexapoda</taxon>
        <taxon>Insecta</taxon>
        <taxon>Pterygota</taxon>
        <taxon>Neoptera</taxon>
        <taxon>Endopterygota</taxon>
        <taxon>Lepidoptera</taxon>
        <taxon>Glossata</taxon>
        <taxon>Ditrysia</taxon>
        <taxon>Papilionoidea</taxon>
        <taxon>Nymphalidae</taxon>
        <taxon>Heliconiinae</taxon>
        <taxon>Argynnini</taxon>
        <taxon>Brenthis</taxon>
    </lineage>
</organism>
<name>A0A8J9UIU7_9NEOP</name>
<evidence type="ECO:0000256" key="4">
    <source>
        <dbReference type="ARBA" id="ARBA00022989"/>
    </source>
</evidence>
<evidence type="ECO:0000256" key="6">
    <source>
        <dbReference type="ARBA" id="ARBA00023136"/>
    </source>
</evidence>
<reference evidence="9" key="1">
    <citation type="submission" date="2021-12" db="EMBL/GenBank/DDBJ databases">
        <authorList>
            <person name="Martin H S."/>
        </authorList>
    </citation>
    <scope>NUCLEOTIDE SEQUENCE</scope>
</reference>
<proteinExistence type="inferred from homology"/>
<gene>
    <name evidence="9" type="ORF">BINO364_LOCUS7242</name>
</gene>
<keyword evidence="2 7" id="KW-0812">Transmembrane</keyword>
<dbReference type="InterPro" id="IPR019133">
    <property type="entry name" value="MIC60"/>
</dbReference>
<evidence type="ECO:0000313" key="9">
    <source>
        <dbReference type="EMBL" id="CAH0721101.1"/>
    </source>
</evidence>